<reference evidence="2" key="1">
    <citation type="submission" date="2018-09" db="EMBL/GenBank/DDBJ databases">
        <authorList>
            <person name="Livingstone P.G."/>
            <person name="Whitworth D.E."/>
        </authorList>
    </citation>
    <scope>NUCLEOTIDE SEQUENCE [LARGE SCALE GENOMIC DNA]</scope>
    <source>
        <strain evidence="2">CA040B</strain>
    </source>
</reference>
<evidence type="ECO:0000313" key="1">
    <source>
        <dbReference type="EMBL" id="RKH44290.1"/>
    </source>
</evidence>
<protein>
    <submittedName>
        <fullName evidence="1">Uncharacterized protein</fullName>
    </submittedName>
</protein>
<evidence type="ECO:0000313" key="2">
    <source>
        <dbReference type="Proteomes" id="UP000273405"/>
    </source>
</evidence>
<name>A0A3A8NLQ2_9BACT</name>
<proteinExistence type="predicted"/>
<accession>A0A3A8NLQ2</accession>
<sequence length="481" mass="53763">MLRFQLPFVEYSGPPRWILWPTWAWRVVAPHPRPRTLNLFQRAVMGLCRAGRQRAEVIGAALHLDKQLAAHILTELAGNGWLDHLGVPTKAGLDALEDDESEPLDEQTVGWVFTDPFTGELWPRFHREELPHAEFELNAARHPVLLSGSVGNPFRDDAFAVSPRAGEPLHSQRPRAEDVLKAVRLHRKHHSWEEEPVASDAPLVRRISFVFDKPTPHFLAARAWRDHRGDWHMDDPFGMGDSPRLRRWVEERFQVQPALRDRLASIVVGAPDSEDLRTLTTQAEWDVETRLTVAIRTRGVLCERLVAMQRALLEAGLDASPADKWDDVAVKAQKAAERLLQDICLARPTRPRLSRDVAMNEALIQALAAAAGFHTPLPPSLTRVRAGKVEHALQSGSGSLRPLLILALLGTSGLPEHPFIHAARAAPDLLHRLNALATLRDEAAHESSNRLRASQAPQGRTELIRQGVETVYLAVQHLPST</sequence>
<keyword evidence="2" id="KW-1185">Reference proteome</keyword>
<dbReference type="EMBL" id="RAWG01000052">
    <property type="protein sequence ID" value="RKH44290.1"/>
    <property type="molecule type" value="Genomic_DNA"/>
</dbReference>
<gene>
    <name evidence="1" type="ORF">D7X12_10950</name>
</gene>
<dbReference type="Proteomes" id="UP000273405">
    <property type="component" value="Unassembled WGS sequence"/>
</dbReference>
<organism evidence="1 2">
    <name type="scientific">Corallococcus sicarius</name>
    <dbReference type="NCBI Taxonomy" id="2316726"/>
    <lineage>
        <taxon>Bacteria</taxon>
        <taxon>Pseudomonadati</taxon>
        <taxon>Myxococcota</taxon>
        <taxon>Myxococcia</taxon>
        <taxon>Myxococcales</taxon>
        <taxon>Cystobacterineae</taxon>
        <taxon>Myxococcaceae</taxon>
        <taxon>Corallococcus</taxon>
    </lineage>
</organism>
<dbReference type="AlphaFoldDB" id="A0A3A8NLQ2"/>
<comment type="caution">
    <text evidence="1">The sequence shown here is derived from an EMBL/GenBank/DDBJ whole genome shotgun (WGS) entry which is preliminary data.</text>
</comment>